<name>A0A8J2WTR9_9STRA</name>
<comment type="caution">
    <text evidence="1">The sequence shown here is derived from an EMBL/GenBank/DDBJ whole genome shotgun (WGS) entry which is preliminary data.</text>
</comment>
<gene>
    <name evidence="1" type="ORF">PECAL_1P15220</name>
</gene>
<dbReference type="EMBL" id="CAKKNE010000001">
    <property type="protein sequence ID" value="CAH0365110.1"/>
    <property type="molecule type" value="Genomic_DNA"/>
</dbReference>
<protein>
    <submittedName>
        <fullName evidence="1">Uncharacterized protein</fullName>
    </submittedName>
</protein>
<evidence type="ECO:0000313" key="2">
    <source>
        <dbReference type="Proteomes" id="UP000789595"/>
    </source>
</evidence>
<dbReference type="Proteomes" id="UP000789595">
    <property type="component" value="Unassembled WGS sequence"/>
</dbReference>
<reference evidence="1" key="1">
    <citation type="submission" date="2021-11" db="EMBL/GenBank/DDBJ databases">
        <authorList>
            <consortium name="Genoscope - CEA"/>
            <person name="William W."/>
        </authorList>
    </citation>
    <scope>NUCLEOTIDE SEQUENCE</scope>
</reference>
<organism evidence="1 2">
    <name type="scientific">Pelagomonas calceolata</name>
    <dbReference type="NCBI Taxonomy" id="35677"/>
    <lineage>
        <taxon>Eukaryota</taxon>
        <taxon>Sar</taxon>
        <taxon>Stramenopiles</taxon>
        <taxon>Ochrophyta</taxon>
        <taxon>Pelagophyceae</taxon>
        <taxon>Pelagomonadales</taxon>
        <taxon>Pelagomonadaceae</taxon>
        <taxon>Pelagomonas</taxon>
    </lineage>
</organism>
<evidence type="ECO:0000313" key="1">
    <source>
        <dbReference type="EMBL" id="CAH0365110.1"/>
    </source>
</evidence>
<proteinExistence type="predicted"/>
<dbReference type="AlphaFoldDB" id="A0A8J2WTR9"/>
<accession>A0A8J2WTR9</accession>
<keyword evidence="2" id="KW-1185">Reference proteome</keyword>
<sequence>MCSAPHFMRAKMRTGPRERSLLMHTRRSPMLQRGSASFTSTRISASLLRRSLRAQSHVAAEMWLCSGLTQRQKNSRLLASLDATTPMALLRTQRLMQSGRPTYAQRLRSPCARRAPAALVQLVIRPPLPLLHI</sequence>